<dbReference type="KEGG" id="mrr:Moror_14684"/>
<sequence length="127" mass="14522">MTHVINVNNLPDSVKAQHMIISATRTAPLLCTTSHFCSRVILVKISLKGSMWGMRLRTFPKELMYTLLWKESSKAITNNHHLWTGKRMIGSAMNVCFCSSENIYTFGCWRKKRKVCFTGAYHHAVSN</sequence>
<gene>
    <name evidence="1" type="ORF">Moror_14684</name>
</gene>
<organism evidence="1 2">
    <name type="scientific">Moniliophthora roreri (strain MCA 2997)</name>
    <name type="common">Cocoa frosty pod rot fungus</name>
    <name type="synonym">Crinipellis roreri</name>
    <dbReference type="NCBI Taxonomy" id="1381753"/>
    <lineage>
        <taxon>Eukaryota</taxon>
        <taxon>Fungi</taxon>
        <taxon>Dikarya</taxon>
        <taxon>Basidiomycota</taxon>
        <taxon>Agaricomycotina</taxon>
        <taxon>Agaricomycetes</taxon>
        <taxon>Agaricomycetidae</taxon>
        <taxon>Agaricales</taxon>
        <taxon>Marasmiineae</taxon>
        <taxon>Marasmiaceae</taxon>
        <taxon>Moniliophthora</taxon>
    </lineage>
</organism>
<dbReference type="AlphaFoldDB" id="V2WNL1"/>
<dbReference type="HOGENOM" id="CLU_1971111_0_0_1"/>
<keyword evidence="2" id="KW-1185">Reference proteome</keyword>
<evidence type="ECO:0000313" key="2">
    <source>
        <dbReference type="Proteomes" id="UP000017559"/>
    </source>
</evidence>
<comment type="caution">
    <text evidence="1">The sequence shown here is derived from an EMBL/GenBank/DDBJ whole genome shotgun (WGS) entry which is preliminary data.</text>
</comment>
<protein>
    <submittedName>
        <fullName evidence="1">Uncharacterized protein</fullName>
    </submittedName>
</protein>
<evidence type="ECO:0000313" key="1">
    <source>
        <dbReference type="EMBL" id="ESK88448.1"/>
    </source>
</evidence>
<dbReference type="EMBL" id="AWSO01000646">
    <property type="protein sequence ID" value="ESK88448.1"/>
    <property type="molecule type" value="Genomic_DNA"/>
</dbReference>
<name>V2WNL1_MONRO</name>
<reference evidence="1 2" key="1">
    <citation type="journal article" date="2014" name="BMC Genomics">
        <title>Genome and secretome analysis of the hemibiotrophic fungal pathogen, Moniliophthora roreri, which causes frosty pod rot disease of cacao: mechanisms of the biotrophic and necrotrophic phases.</title>
        <authorList>
            <person name="Meinhardt L.W."/>
            <person name="Costa G.G.L."/>
            <person name="Thomazella D.P.T."/>
            <person name="Teixeira P.J.P.L."/>
            <person name="Carazzolle M.F."/>
            <person name="Schuster S.C."/>
            <person name="Carlson J.E."/>
            <person name="Guiltinan M.J."/>
            <person name="Mieczkowski P."/>
            <person name="Farmer A."/>
            <person name="Ramaraj T."/>
            <person name="Crozier J."/>
            <person name="Davis R.E."/>
            <person name="Shao J."/>
            <person name="Melnick R.L."/>
            <person name="Pereira G.A.G."/>
            <person name="Bailey B.A."/>
        </authorList>
    </citation>
    <scope>NUCLEOTIDE SEQUENCE [LARGE SCALE GENOMIC DNA]</scope>
    <source>
        <strain evidence="1 2">MCA 2997</strain>
    </source>
</reference>
<accession>V2WNL1</accession>
<proteinExistence type="predicted"/>
<dbReference type="Proteomes" id="UP000017559">
    <property type="component" value="Unassembled WGS sequence"/>
</dbReference>